<dbReference type="OrthoDB" id="6993484at2759"/>
<feature type="region of interest" description="Disordered" evidence="1">
    <location>
        <begin position="189"/>
        <end position="208"/>
    </location>
</feature>
<protein>
    <submittedName>
        <fullName evidence="2">Jg19832 protein</fullName>
    </submittedName>
</protein>
<dbReference type="AlphaFoldDB" id="A0A8S4SFE7"/>
<dbReference type="Proteomes" id="UP000838756">
    <property type="component" value="Unassembled WGS sequence"/>
</dbReference>
<reference evidence="2" key="1">
    <citation type="submission" date="2022-03" db="EMBL/GenBank/DDBJ databases">
        <authorList>
            <person name="Lindestad O."/>
        </authorList>
    </citation>
    <scope>NUCLEOTIDE SEQUENCE</scope>
</reference>
<name>A0A8S4SFE7_9NEOP</name>
<evidence type="ECO:0000313" key="2">
    <source>
        <dbReference type="EMBL" id="CAH2266674.1"/>
    </source>
</evidence>
<keyword evidence="3" id="KW-1185">Reference proteome</keyword>
<comment type="caution">
    <text evidence="2">The sequence shown here is derived from an EMBL/GenBank/DDBJ whole genome shotgun (WGS) entry which is preliminary data.</text>
</comment>
<evidence type="ECO:0000256" key="1">
    <source>
        <dbReference type="SAM" id="MobiDB-lite"/>
    </source>
</evidence>
<proteinExistence type="predicted"/>
<organism evidence="2 3">
    <name type="scientific">Pararge aegeria aegeria</name>
    <dbReference type="NCBI Taxonomy" id="348720"/>
    <lineage>
        <taxon>Eukaryota</taxon>
        <taxon>Metazoa</taxon>
        <taxon>Ecdysozoa</taxon>
        <taxon>Arthropoda</taxon>
        <taxon>Hexapoda</taxon>
        <taxon>Insecta</taxon>
        <taxon>Pterygota</taxon>
        <taxon>Neoptera</taxon>
        <taxon>Endopterygota</taxon>
        <taxon>Lepidoptera</taxon>
        <taxon>Glossata</taxon>
        <taxon>Ditrysia</taxon>
        <taxon>Papilionoidea</taxon>
        <taxon>Nymphalidae</taxon>
        <taxon>Satyrinae</taxon>
        <taxon>Satyrini</taxon>
        <taxon>Parargina</taxon>
        <taxon>Pararge</taxon>
    </lineage>
</organism>
<accession>A0A8S4SFE7</accession>
<sequence length="208" mass="23867">MFGKKPPVKFGHEPNISTAKAKDALPEVALAAILSYKKQKEIGDFMSFFLGALERNSDWLNGVVGRQTNFRCALMVGAGPNRFHLQEVIYPNDENDVRLEVEHRDSEDFDKVAIAAIMNLTNHEIDHLLKYIKTRLNENPMREEFIKGKELGINFAVLRPFSENQYRLVERIVIGSSMKCIVPQTPKKRRWDEKAMTRAPLKRAKRVA</sequence>
<dbReference type="EMBL" id="CAKXAJ010026312">
    <property type="protein sequence ID" value="CAH2266674.1"/>
    <property type="molecule type" value="Genomic_DNA"/>
</dbReference>
<gene>
    <name evidence="2" type="primary">jg19832</name>
    <name evidence="2" type="ORF">PAEG_LOCUS25368</name>
</gene>
<evidence type="ECO:0000313" key="3">
    <source>
        <dbReference type="Proteomes" id="UP000838756"/>
    </source>
</evidence>